<evidence type="ECO:0000256" key="5">
    <source>
        <dbReference type="ARBA" id="ARBA00023004"/>
    </source>
</evidence>
<keyword evidence="10" id="KW-1185">Reference proteome</keyword>
<dbReference type="EMBL" id="BDGG01000004">
    <property type="protein sequence ID" value="GAU97971.1"/>
    <property type="molecule type" value="Genomic_DNA"/>
</dbReference>
<evidence type="ECO:0000313" key="9">
    <source>
        <dbReference type="EMBL" id="GAU97971.1"/>
    </source>
</evidence>
<dbReference type="InterPro" id="IPR036329">
    <property type="entry name" value="Aro-AA_hydroxylase_C_sf"/>
</dbReference>
<keyword evidence="5 7" id="KW-0408">Iron</keyword>
<feature type="binding site" evidence="7">
    <location>
        <position position="15"/>
    </location>
    <ligand>
        <name>Fe cation</name>
        <dbReference type="ChEBI" id="CHEBI:24875"/>
    </ligand>
</feature>
<dbReference type="InterPro" id="IPR019774">
    <property type="entry name" value="Aromatic-AA_hydroxylase_C"/>
</dbReference>
<feature type="domain" description="Biopterin-dependent aromatic amino acid hydroxylase family profile" evidence="8">
    <location>
        <begin position="1"/>
        <end position="177"/>
    </location>
</feature>
<dbReference type="Gene3D" id="1.10.800.10">
    <property type="entry name" value="Aromatic amino acid hydroxylase"/>
    <property type="match status" value="1"/>
</dbReference>
<dbReference type="GO" id="GO:0004511">
    <property type="term" value="F:tyrosine 3-monooxygenase activity"/>
    <property type="evidence" value="ECO:0007669"/>
    <property type="project" value="TreeGrafter"/>
</dbReference>
<evidence type="ECO:0000256" key="2">
    <source>
        <dbReference type="ARBA" id="ARBA00009712"/>
    </source>
</evidence>
<evidence type="ECO:0000256" key="6">
    <source>
        <dbReference type="ARBA" id="ARBA00023033"/>
    </source>
</evidence>
<dbReference type="PANTHER" id="PTHR11473">
    <property type="entry name" value="AROMATIC AMINO ACID HYDROXYLASE"/>
    <property type="match status" value="1"/>
</dbReference>
<evidence type="ECO:0000256" key="4">
    <source>
        <dbReference type="ARBA" id="ARBA00023002"/>
    </source>
</evidence>
<dbReference type="PANTHER" id="PTHR11473:SF15">
    <property type="entry name" value="TYROSINE 3-MONOOXYGENASE"/>
    <property type="match status" value="1"/>
</dbReference>
<dbReference type="AlphaFoldDB" id="A0A1D1V8E6"/>
<feature type="binding site" evidence="7">
    <location>
        <position position="55"/>
    </location>
    <ligand>
        <name>Fe cation</name>
        <dbReference type="ChEBI" id="CHEBI:24875"/>
    </ligand>
</feature>
<dbReference type="STRING" id="947166.A0A1D1V8E6"/>
<comment type="caution">
    <text evidence="9">The sequence shown here is derived from an EMBL/GenBank/DDBJ whole genome shotgun (WGS) entry which is preliminary data.</text>
</comment>
<keyword evidence="4" id="KW-0560">Oxidoreductase</keyword>
<dbReference type="InterPro" id="IPR018301">
    <property type="entry name" value="ArAA_hydroxylase_Fe/CU_BS"/>
</dbReference>
<accession>A0A1D1V8E6</accession>
<proteinExistence type="inferred from homology"/>
<keyword evidence="6" id="KW-0503">Monooxygenase</keyword>
<dbReference type="GO" id="GO:0005506">
    <property type="term" value="F:iron ion binding"/>
    <property type="evidence" value="ECO:0007669"/>
    <property type="project" value="InterPro"/>
</dbReference>
<protein>
    <recommendedName>
        <fullName evidence="8">Biopterin-dependent aromatic amino acid hydroxylase family profile domain-containing protein</fullName>
    </recommendedName>
</protein>
<evidence type="ECO:0000256" key="1">
    <source>
        <dbReference type="ARBA" id="ARBA00001954"/>
    </source>
</evidence>
<dbReference type="InterPro" id="IPR036951">
    <property type="entry name" value="ArAA_hydroxylase_sf"/>
</dbReference>
<dbReference type="GO" id="GO:0005737">
    <property type="term" value="C:cytoplasm"/>
    <property type="evidence" value="ECO:0007669"/>
    <property type="project" value="TreeGrafter"/>
</dbReference>
<keyword evidence="3 7" id="KW-0479">Metal-binding</keyword>
<dbReference type="InterPro" id="IPR001273">
    <property type="entry name" value="ArAA_hydroxylase"/>
</dbReference>
<gene>
    <name evidence="9" type="primary">RvY_09184-1</name>
    <name evidence="9" type="synonym">RvY_09184.1</name>
    <name evidence="9" type="ORF">RvY_09184</name>
</gene>
<comment type="similarity">
    <text evidence="2">Belongs to the biopterin-dependent aromatic amino acid hydroxylase family.</text>
</comment>
<sequence length="182" mass="20682">MHSPEPDCVHELLGHVPLLADPEFAEFSQEIGLASLGVSDDEITKLSTLYWFTVEFGLCKEPDGIKAYGAGLLSSYGELEHALSDVPERRPFEPFSTAVEPYQDQNYQSVYFVADSFEDAKIKFRQYTATMKRPFAVHYNTDTQTIDVLDTAEKLLYRFRTLKAQVDHLYNAMTILTNLRTA</sequence>
<dbReference type="SUPFAM" id="SSF56534">
    <property type="entry name" value="Aromatic aminoacid monoxygenases, catalytic and oligomerization domains"/>
    <property type="match status" value="1"/>
</dbReference>
<organism evidence="9 10">
    <name type="scientific">Ramazzottius varieornatus</name>
    <name type="common">Water bear</name>
    <name type="synonym">Tardigrade</name>
    <dbReference type="NCBI Taxonomy" id="947166"/>
    <lineage>
        <taxon>Eukaryota</taxon>
        <taxon>Metazoa</taxon>
        <taxon>Ecdysozoa</taxon>
        <taxon>Tardigrada</taxon>
        <taxon>Eutardigrada</taxon>
        <taxon>Parachela</taxon>
        <taxon>Hypsibioidea</taxon>
        <taxon>Ramazzottiidae</taxon>
        <taxon>Ramazzottius</taxon>
    </lineage>
</organism>
<dbReference type="PROSITE" id="PS51410">
    <property type="entry name" value="BH4_AAA_HYDROXYL_2"/>
    <property type="match status" value="1"/>
</dbReference>
<comment type="cofactor">
    <cofactor evidence="1 7">
        <name>Fe(2+)</name>
        <dbReference type="ChEBI" id="CHEBI:29033"/>
    </cofactor>
</comment>
<evidence type="ECO:0000256" key="3">
    <source>
        <dbReference type="ARBA" id="ARBA00022723"/>
    </source>
</evidence>
<dbReference type="PRINTS" id="PR00372">
    <property type="entry name" value="FYWHYDRXLASE"/>
</dbReference>
<dbReference type="Proteomes" id="UP000186922">
    <property type="component" value="Unassembled WGS sequence"/>
</dbReference>
<name>A0A1D1V8E6_RAMVA</name>
<evidence type="ECO:0000313" key="10">
    <source>
        <dbReference type="Proteomes" id="UP000186922"/>
    </source>
</evidence>
<dbReference type="Pfam" id="PF00351">
    <property type="entry name" value="Biopterin_H"/>
    <property type="match status" value="1"/>
</dbReference>
<feature type="binding site" evidence="7">
    <location>
        <position position="10"/>
    </location>
    <ligand>
        <name>Fe cation</name>
        <dbReference type="ChEBI" id="CHEBI:24875"/>
    </ligand>
</feature>
<evidence type="ECO:0000256" key="7">
    <source>
        <dbReference type="PIRSR" id="PIRSR601273-2"/>
    </source>
</evidence>
<dbReference type="GO" id="GO:0009072">
    <property type="term" value="P:aromatic amino acid metabolic process"/>
    <property type="evidence" value="ECO:0007669"/>
    <property type="project" value="InterPro"/>
</dbReference>
<dbReference type="OrthoDB" id="983542at2759"/>
<reference evidence="9 10" key="1">
    <citation type="journal article" date="2016" name="Nat. Commun.">
        <title>Extremotolerant tardigrade genome and improved radiotolerance of human cultured cells by tardigrade-unique protein.</title>
        <authorList>
            <person name="Hashimoto T."/>
            <person name="Horikawa D.D."/>
            <person name="Saito Y."/>
            <person name="Kuwahara H."/>
            <person name="Kozuka-Hata H."/>
            <person name="Shin-I T."/>
            <person name="Minakuchi Y."/>
            <person name="Ohishi K."/>
            <person name="Motoyama A."/>
            <person name="Aizu T."/>
            <person name="Enomoto A."/>
            <person name="Kondo K."/>
            <person name="Tanaka S."/>
            <person name="Hara Y."/>
            <person name="Koshikawa S."/>
            <person name="Sagara H."/>
            <person name="Miura T."/>
            <person name="Yokobori S."/>
            <person name="Miyagawa K."/>
            <person name="Suzuki Y."/>
            <person name="Kubo T."/>
            <person name="Oyama M."/>
            <person name="Kohara Y."/>
            <person name="Fujiyama A."/>
            <person name="Arakawa K."/>
            <person name="Katayama T."/>
            <person name="Toyoda A."/>
            <person name="Kunieda T."/>
        </authorList>
    </citation>
    <scope>NUCLEOTIDE SEQUENCE [LARGE SCALE GENOMIC DNA]</scope>
    <source>
        <strain evidence="9 10">YOKOZUNA-1</strain>
    </source>
</reference>
<dbReference type="GO" id="GO:0030424">
    <property type="term" value="C:axon"/>
    <property type="evidence" value="ECO:0007669"/>
    <property type="project" value="TreeGrafter"/>
</dbReference>
<evidence type="ECO:0000259" key="8">
    <source>
        <dbReference type="PROSITE" id="PS51410"/>
    </source>
</evidence>
<dbReference type="GO" id="GO:0043204">
    <property type="term" value="C:perikaryon"/>
    <property type="evidence" value="ECO:0007669"/>
    <property type="project" value="TreeGrafter"/>
</dbReference>
<dbReference type="PROSITE" id="PS00367">
    <property type="entry name" value="BH4_AAA_HYDROXYL_1"/>
    <property type="match status" value="1"/>
</dbReference>